<evidence type="ECO:0000259" key="3">
    <source>
        <dbReference type="Pfam" id="PF08338"/>
    </source>
</evidence>
<dbReference type="Pfam" id="PF01370">
    <property type="entry name" value="Epimerase"/>
    <property type="match status" value="1"/>
</dbReference>
<evidence type="ECO:0000256" key="1">
    <source>
        <dbReference type="ARBA" id="ARBA00009353"/>
    </source>
</evidence>
<dbReference type="PANTHER" id="PTHR11092:SF0">
    <property type="entry name" value="EPIMERASE FAMILY PROTEIN SDR39U1"/>
    <property type="match status" value="1"/>
</dbReference>
<dbReference type="Proteomes" id="UP000237662">
    <property type="component" value="Unassembled WGS sequence"/>
</dbReference>
<dbReference type="Pfam" id="PF08338">
    <property type="entry name" value="DUF1731"/>
    <property type="match status" value="1"/>
</dbReference>
<dbReference type="InterPro" id="IPR010099">
    <property type="entry name" value="SDR39U1"/>
</dbReference>
<dbReference type="RefSeq" id="WP_104418815.1">
    <property type="nucleotide sequence ID" value="NZ_PTJC01000005.1"/>
</dbReference>
<dbReference type="AlphaFoldDB" id="A0A2S6I9T4"/>
<dbReference type="Gene3D" id="3.40.50.720">
    <property type="entry name" value="NAD(P)-binding Rossmann-like Domain"/>
    <property type="match status" value="1"/>
</dbReference>
<name>A0A2S6I9T4_9BACT</name>
<dbReference type="InterPro" id="IPR001509">
    <property type="entry name" value="Epimerase_deHydtase"/>
</dbReference>
<feature type="domain" description="DUF1731" evidence="3">
    <location>
        <begin position="251"/>
        <end position="297"/>
    </location>
</feature>
<dbReference type="InterPro" id="IPR036291">
    <property type="entry name" value="NAD(P)-bd_dom_sf"/>
</dbReference>
<dbReference type="EMBL" id="PTJC01000005">
    <property type="protein sequence ID" value="PPK88251.1"/>
    <property type="molecule type" value="Genomic_DNA"/>
</dbReference>
<comment type="caution">
    <text evidence="4">The sequence shown here is derived from an EMBL/GenBank/DDBJ whole genome shotgun (WGS) entry which is preliminary data.</text>
</comment>
<dbReference type="NCBIfam" id="TIGR01777">
    <property type="entry name" value="yfcH"/>
    <property type="match status" value="1"/>
</dbReference>
<accession>A0A2S6I9T4</accession>
<dbReference type="OrthoDB" id="9801773at2"/>
<organism evidence="4 5">
    <name type="scientific">Neolewinella xylanilytica</name>
    <dbReference type="NCBI Taxonomy" id="1514080"/>
    <lineage>
        <taxon>Bacteria</taxon>
        <taxon>Pseudomonadati</taxon>
        <taxon>Bacteroidota</taxon>
        <taxon>Saprospiria</taxon>
        <taxon>Saprospirales</taxon>
        <taxon>Lewinellaceae</taxon>
        <taxon>Neolewinella</taxon>
    </lineage>
</organism>
<dbReference type="SUPFAM" id="SSF51735">
    <property type="entry name" value="NAD(P)-binding Rossmann-fold domains"/>
    <property type="match status" value="1"/>
</dbReference>
<sequence>MDIVLIGGGSGFIGMHLSRRLRRDGYEVRHLSRTVNPKATFATYHWDVEAQTIDDRALDGVDYVINLAGAGIADARWTEERKALIIKSRVESTRLLARRFAEGNRRPKLYLSASAVGYYGDRGAEWLTETAEPGSGFLSKSCVLWEEAVAEIDRLGIPTFVNRTGIVLHPEEGALEKMLLPLKVWTSTYFGNGEQYYSWIHVEDLVGIYAYALEHQLTGVYNGCAPNPVRSKQLAQSLGPALGKKAVVLPAPEPALRAAMGEMSHTVLDSARCSAEKIEQAGYRFAYPELSQALEQLLG</sequence>
<evidence type="ECO:0000259" key="2">
    <source>
        <dbReference type="Pfam" id="PF01370"/>
    </source>
</evidence>
<evidence type="ECO:0000313" key="5">
    <source>
        <dbReference type="Proteomes" id="UP000237662"/>
    </source>
</evidence>
<comment type="similarity">
    <text evidence="1">Belongs to the NAD(P)-dependent epimerase/dehydratase family. SDR39U1 subfamily.</text>
</comment>
<proteinExistence type="inferred from homology"/>
<evidence type="ECO:0000313" key="4">
    <source>
        <dbReference type="EMBL" id="PPK88251.1"/>
    </source>
</evidence>
<protein>
    <recommendedName>
        <fullName evidence="6">TIGR01777 family protein</fullName>
    </recommendedName>
</protein>
<keyword evidence="5" id="KW-1185">Reference proteome</keyword>
<reference evidence="4 5" key="1">
    <citation type="submission" date="2018-02" db="EMBL/GenBank/DDBJ databases">
        <title>Genomic Encyclopedia of Archaeal and Bacterial Type Strains, Phase II (KMG-II): from individual species to whole genera.</title>
        <authorList>
            <person name="Goeker M."/>
        </authorList>
    </citation>
    <scope>NUCLEOTIDE SEQUENCE [LARGE SCALE GENOMIC DNA]</scope>
    <source>
        <strain evidence="4 5">DSM 29526</strain>
    </source>
</reference>
<dbReference type="PANTHER" id="PTHR11092">
    <property type="entry name" value="SUGAR NUCLEOTIDE EPIMERASE RELATED"/>
    <property type="match status" value="1"/>
</dbReference>
<dbReference type="InterPro" id="IPR013549">
    <property type="entry name" value="DUF1731"/>
</dbReference>
<gene>
    <name evidence="4" type="ORF">CLV84_1216</name>
</gene>
<evidence type="ECO:0008006" key="6">
    <source>
        <dbReference type="Google" id="ProtNLM"/>
    </source>
</evidence>
<feature type="domain" description="NAD-dependent epimerase/dehydratase" evidence="2">
    <location>
        <begin position="4"/>
        <end position="216"/>
    </location>
</feature>